<dbReference type="SMART" id="SM00155">
    <property type="entry name" value="PLDc"/>
    <property type="match status" value="2"/>
</dbReference>
<dbReference type="PANTHER" id="PTHR10185:SF17">
    <property type="entry name" value="GM01519P-RELATED"/>
    <property type="match status" value="1"/>
</dbReference>
<feature type="domain" description="PLD phosphodiesterase" evidence="1">
    <location>
        <begin position="110"/>
        <end position="137"/>
    </location>
</feature>
<dbReference type="Pfam" id="PF13091">
    <property type="entry name" value="PLDc_2"/>
    <property type="match status" value="2"/>
</dbReference>
<reference evidence="3" key="1">
    <citation type="submission" date="2017-06" db="EMBL/GenBank/DDBJ databases">
        <authorList>
            <person name="Varghese N."/>
            <person name="Submissions S."/>
        </authorList>
    </citation>
    <scope>NUCLEOTIDE SEQUENCE [LARGE SCALE GENOMIC DNA]</scope>
    <source>
        <strain evidence="3">ANC 5114</strain>
    </source>
</reference>
<dbReference type="InterPro" id="IPR001736">
    <property type="entry name" value="PLipase_D/transphosphatidylase"/>
</dbReference>
<evidence type="ECO:0000259" key="1">
    <source>
        <dbReference type="PROSITE" id="PS50035"/>
    </source>
</evidence>
<dbReference type="InterPro" id="IPR025202">
    <property type="entry name" value="PLD-like_dom"/>
</dbReference>
<name>A0A217EGT0_9GAMM</name>
<protein>
    <submittedName>
        <fullName evidence="2">Phosphatidylserine/phosphatidylglycerophosphate/cardiolipin synthase</fullName>
    </submittedName>
</protein>
<dbReference type="Gene3D" id="3.30.870.10">
    <property type="entry name" value="Endonuclease Chain A"/>
    <property type="match status" value="2"/>
</dbReference>
<gene>
    <name evidence="2" type="ORF">SAMN05444584_1684</name>
</gene>
<dbReference type="InterPro" id="IPR050874">
    <property type="entry name" value="Diverse_PLD-related"/>
</dbReference>
<evidence type="ECO:0000313" key="3">
    <source>
        <dbReference type="Proteomes" id="UP000243463"/>
    </source>
</evidence>
<dbReference type="PANTHER" id="PTHR10185">
    <property type="entry name" value="PHOSPHOLIPASE D - RELATED"/>
    <property type="match status" value="1"/>
</dbReference>
<dbReference type="PROSITE" id="PS50035">
    <property type="entry name" value="PLD"/>
    <property type="match status" value="2"/>
</dbReference>
<keyword evidence="3" id="KW-1185">Reference proteome</keyword>
<dbReference type="GO" id="GO:0003824">
    <property type="term" value="F:catalytic activity"/>
    <property type="evidence" value="ECO:0007669"/>
    <property type="project" value="InterPro"/>
</dbReference>
<sequence>MQSNGFELVVNTPIETQLPNQDLRDATAVWVDMFNHAQHQIDIAQFYVYNQPKSNLDTVLAALKQAGTRGVKIRFLLDQKGVGISNPDTIKEIQSIPNLEFRVMDFSKIENGIIHAKYILVDQKTAFVGSQNFDWRALTHIHETGLKIDDSTIVKQILSIFNTDWSNQHNLVTNKKLIQYQKHKVLTKPLHGYYLLASPAQVTPENIYVTEDAFPQLIATAQSKISIQVMQYAPLGYAEGKGKRNFYPLIDNSLRAAAARGVAVELLVSDWNLKQPDIAWLKSLALVPNIKIKLVTIPKSKDGFIPFARVIHSKYMTIDESTTWIGTSNWTGGYFDHSRNLEIVLNDGQFTQRVKQLYQQLWLSPYAYDLDINQQYKTVNPAKE</sequence>
<proteinExistence type="predicted"/>
<dbReference type="SUPFAM" id="SSF56024">
    <property type="entry name" value="Phospholipase D/nuclease"/>
    <property type="match status" value="2"/>
</dbReference>
<feature type="domain" description="PLD phosphodiesterase" evidence="1">
    <location>
        <begin position="307"/>
        <end position="334"/>
    </location>
</feature>
<dbReference type="EMBL" id="FZLN01000003">
    <property type="protein sequence ID" value="SNQ29719.1"/>
    <property type="molecule type" value="Genomic_DNA"/>
</dbReference>
<dbReference type="GO" id="GO:0006793">
    <property type="term" value="P:phosphorus metabolic process"/>
    <property type="evidence" value="ECO:0007669"/>
    <property type="project" value="UniProtKB-ARBA"/>
</dbReference>
<accession>A0A217EGT0</accession>
<evidence type="ECO:0000313" key="2">
    <source>
        <dbReference type="EMBL" id="SNQ29719.1"/>
    </source>
</evidence>
<dbReference type="AlphaFoldDB" id="A0A217EGT0"/>
<dbReference type="Proteomes" id="UP000243463">
    <property type="component" value="Unassembled WGS sequence"/>
</dbReference>
<organism evidence="2 3">
    <name type="scientific">Acinetobacter apis</name>
    <dbReference type="NCBI Taxonomy" id="1229165"/>
    <lineage>
        <taxon>Bacteria</taxon>
        <taxon>Pseudomonadati</taxon>
        <taxon>Pseudomonadota</taxon>
        <taxon>Gammaproteobacteria</taxon>
        <taxon>Moraxellales</taxon>
        <taxon>Moraxellaceae</taxon>
        <taxon>Acinetobacter</taxon>
    </lineage>
</organism>